<reference evidence="3" key="1">
    <citation type="submission" date="2014-08" db="EMBL/GenBank/DDBJ databases">
        <title>Complete genome sequence of Streptomyces lividans TK24.</title>
        <authorList>
            <consortium name="StrepSynth"/>
            <person name="Ruckert C."/>
            <person name="Fridjonson O.H."/>
            <person name="Lambert C."/>
            <person name="van Wezel G.P."/>
            <person name="Bernaerts K."/>
            <person name="Anne J."/>
            <person name="Economou A."/>
            <person name="Kalinowski J."/>
        </authorList>
    </citation>
    <scope>NUCLEOTIDE SEQUENCE [LARGE SCALE GENOMIC DNA]</scope>
    <source>
        <strain evidence="3">TK24</strain>
    </source>
</reference>
<dbReference type="Proteomes" id="UP000028682">
    <property type="component" value="Chromosome"/>
</dbReference>
<gene>
    <name evidence="2" type="ORF">SLIV_37277</name>
</gene>
<feature type="region of interest" description="Disordered" evidence="1">
    <location>
        <begin position="138"/>
        <end position="229"/>
    </location>
</feature>
<keyword evidence="3" id="KW-1185">Reference proteome</keyword>
<accession>A0ABX6TQS9</accession>
<protein>
    <submittedName>
        <fullName evidence="2">Uncharacterized protein</fullName>
    </submittedName>
</protein>
<evidence type="ECO:0000313" key="3">
    <source>
        <dbReference type="Proteomes" id="UP000028682"/>
    </source>
</evidence>
<evidence type="ECO:0000256" key="1">
    <source>
        <dbReference type="SAM" id="MobiDB-lite"/>
    </source>
</evidence>
<name>A0ABX6TQS9_STRLI</name>
<feature type="region of interest" description="Disordered" evidence="1">
    <location>
        <begin position="1"/>
        <end position="87"/>
    </location>
</feature>
<feature type="compositionally biased region" description="Basic and acidic residues" evidence="1">
    <location>
        <begin position="27"/>
        <end position="52"/>
    </location>
</feature>
<sequence length="229" mass="24235">MGGTSGNVAATRAVPHARRCGWPSNGRQDRFRVQQDVPRDASRHEVDPDRFAQAHAVAESGLRPRVAGDTVPPGARPATALPPGHMHGGEASPCGLAWVGLPEPHIYLSTAPKSIAVRCGFNAANRAARRTGALLAPAPIRRGELNGHQSFNPPRRQPASRRGAGRPAPPRTRHRRGRGEGDLPGANRHRGGQHGGRTGLAADLALEGRADHRTGGGPDTTRIPSPRTR</sequence>
<proteinExistence type="predicted"/>
<dbReference type="EMBL" id="CP009124">
    <property type="protein sequence ID" value="QNR95680.1"/>
    <property type="molecule type" value="Genomic_DNA"/>
</dbReference>
<evidence type="ECO:0000313" key="2">
    <source>
        <dbReference type="EMBL" id="QNR95680.1"/>
    </source>
</evidence>
<organism evidence="2 3">
    <name type="scientific">Streptomyces lividans TK24</name>
    <dbReference type="NCBI Taxonomy" id="457428"/>
    <lineage>
        <taxon>Bacteria</taxon>
        <taxon>Bacillati</taxon>
        <taxon>Actinomycetota</taxon>
        <taxon>Actinomycetes</taxon>
        <taxon>Kitasatosporales</taxon>
        <taxon>Streptomycetaceae</taxon>
        <taxon>Streptomyces</taxon>
    </lineage>
</organism>